<sequence length="390" mass="45783">MKKLFLWISMSLFIACSGIKRTQKALYSGDYREAIDIAVSKLQKDKTKENNEEYIFLLQDAFKKFTEEKKQDINHLQKENVNAEEIYRNYTQLAQVQRQIKPLLPLHFQNGKEAKFKLNNYSDELITAKNKYAEDLYYSAQSDINMGSKLDYRNAHGKLSKVSQLKPNYKNTKQLLDDAQFYGTDFVFVSLENQTNQMIPRLLEEDLLNFDTYGLNDRWTVFHDQREDKINYNYEIYLDFKTISIIPERILQKEIHLEREIKDGYTYKKNRNGDYILNDNGGKIKIDQYITASGDLLKTEQSKGIQVVALVEYFNTQENRVYQKFPLKTTFVFGNEYARFNGNKKVLNAKEIQLLSQGSMPFPSNEQMLMDAGNDIKYKFVDILKKNALN</sequence>
<evidence type="ECO:0008006" key="4">
    <source>
        <dbReference type="Google" id="ProtNLM"/>
    </source>
</evidence>
<evidence type="ECO:0000256" key="1">
    <source>
        <dbReference type="SAM" id="Coils"/>
    </source>
</evidence>
<accession>A0ABU2KKG6</accession>
<proteinExistence type="predicted"/>
<feature type="coiled-coil region" evidence="1">
    <location>
        <begin position="66"/>
        <end position="93"/>
    </location>
</feature>
<keyword evidence="1" id="KW-0175">Coiled coil</keyword>
<dbReference type="PROSITE" id="PS51257">
    <property type="entry name" value="PROKAR_LIPOPROTEIN"/>
    <property type="match status" value="1"/>
</dbReference>
<comment type="caution">
    <text evidence="2">The sequence shown here is derived from an EMBL/GenBank/DDBJ whole genome shotgun (WGS) entry which is preliminary data.</text>
</comment>
<keyword evidence="3" id="KW-1185">Reference proteome</keyword>
<dbReference type="RefSeq" id="WP_311402132.1">
    <property type="nucleotide sequence ID" value="NZ_JAVRBG010000010.1"/>
</dbReference>
<protein>
    <recommendedName>
        <fullName evidence="4">Lipoprotein</fullName>
    </recommendedName>
</protein>
<dbReference type="EMBL" id="JAVRBG010000010">
    <property type="protein sequence ID" value="MDT0295201.1"/>
    <property type="molecule type" value="Genomic_DNA"/>
</dbReference>
<gene>
    <name evidence="2" type="ORF">RLT85_11210</name>
</gene>
<dbReference type="Proteomes" id="UP001182991">
    <property type="component" value="Unassembled WGS sequence"/>
</dbReference>
<evidence type="ECO:0000313" key="2">
    <source>
        <dbReference type="EMBL" id="MDT0295201.1"/>
    </source>
</evidence>
<name>A0ABU2KKG6_9FLAO</name>
<evidence type="ECO:0000313" key="3">
    <source>
        <dbReference type="Proteomes" id="UP001182991"/>
    </source>
</evidence>
<organism evidence="2 3">
    <name type="scientific">Mesonia ostreae</name>
    <dbReference type="NCBI Taxonomy" id="861110"/>
    <lineage>
        <taxon>Bacteria</taxon>
        <taxon>Pseudomonadati</taxon>
        <taxon>Bacteroidota</taxon>
        <taxon>Flavobacteriia</taxon>
        <taxon>Flavobacteriales</taxon>
        <taxon>Flavobacteriaceae</taxon>
        <taxon>Mesonia</taxon>
    </lineage>
</organism>
<reference evidence="3" key="1">
    <citation type="submission" date="2023-07" db="EMBL/GenBank/DDBJ databases">
        <title>Isolating and identifying novel microbial strains from the Mariana Trench.</title>
        <authorList>
            <person name="Fu H."/>
        </authorList>
    </citation>
    <scope>NUCLEOTIDE SEQUENCE [LARGE SCALE GENOMIC DNA]</scope>
    <source>
        <strain evidence="3">T-y2</strain>
    </source>
</reference>